<evidence type="ECO:0000313" key="2">
    <source>
        <dbReference type="Proteomes" id="UP001500957"/>
    </source>
</evidence>
<dbReference type="RefSeq" id="WP_344600875.1">
    <property type="nucleotide sequence ID" value="NZ_BAAAHE010000004.1"/>
</dbReference>
<accession>A0ABP3RCU2</accession>
<gene>
    <name evidence="1" type="ORF">GCM10009547_03210</name>
</gene>
<sequence>MTLRLGIADHLGWAVAVTADAEHTVVDRRRIPLVDDGLSEAPIHYDRGVSPDAEVAALIDRVRASIARCAAAAFDDLPAGIGSISLRAWPADFPTDLAVQRQVPWEARADAVMYRQVLADVAAARGWAVHLYDARTAETAASARLGARATDVLTGPRARLGPPWTKDHRVALAATVLAAT</sequence>
<organism evidence="1 2">
    <name type="scientific">Sporichthya brevicatena</name>
    <dbReference type="NCBI Taxonomy" id="171442"/>
    <lineage>
        <taxon>Bacteria</taxon>
        <taxon>Bacillati</taxon>
        <taxon>Actinomycetota</taxon>
        <taxon>Actinomycetes</taxon>
        <taxon>Sporichthyales</taxon>
        <taxon>Sporichthyaceae</taxon>
        <taxon>Sporichthya</taxon>
    </lineage>
</organism>
<protein>
    <submittedName>
        <fullName evidence="1">Uncharacterized protein</fullName>
    </submittedName>
</protein>
<dbReference type="EMBL" id="BAAAHE010000004">
    <property type="protein sequence ID" value="GAA0604711.1"/>
    <property type="molecule type" value="Genomic_DNA"/>
</dbReference>
<proteinExistence type="predicted"/>
<evidence type="ECO:0000313" key="1">
    <source>
        <dbReference type="EMBL" id="GAA0604711.1"/>
    </source>
</evidence>
<reference evidence="2" key="1">
    <citation type="journal article" date="2019" name="Int. J. Syst. Evol. Microbiol.">
        <title>The Global Catalogue of Microorganisms (GCM) 10K type strain sequencing project: providing services to taxonomists for standard genome sequencing and annotation.</title>
        <authorList>
            <consortium name="The Broad Institute Genomics Platform"/>
            <consortium name="The Broad Institute Genome Sequencing Center for Infectious Disease"/>
            <person name="Wu L."/>
            <person name="Ma J."/>
        </authorList>
    </citation>
    <scope>NUCLEOTIDE SEQUENCE [LARGE SCALE GENOMIC DNA]</scope>
    <source>
        <strain evidence="2">JCM 10671</strain>
    </source>
</reference>
<comment type="caution">
    <text evidence="1">The sequence shown here is derived from an EMBL/GenBank/DDBJ whole genome shotgun (WGS) entry which is preliminary data.</text>
</comment>
<dbReference type="Proteomes" id="UP001500957">
    <property type="component" value="Unassembled WGS sequence"/>
</dbReference>
<keyword evidence="2" id="KW-1185">Reference proteome</keyword>
<name>A0ABP3RCU2_9ACTN</name>